<proteinExistence type="predicted"/>
<dbReference type="InterPro" id="IPR051575">
    <property type="entry name" value="Myb-like_DNA-bd"/>
</dbReference>
<accession>A0A0L0C3D9</accession>
<feature type="domain" description="Myb-like" evidence="7">
    <location>
        <begin position="198"/>
        <end position="249"/>
    </location>
</feature>
<dbReference type="STRING" id="7375.A0A0L0C3D9"/>
<feature type="compositionally biased region" description="Polar residues" evidence="6">
    <location>
        <begin position="492"/>
        <end position="501"/>
    </location>
</feature>
<comment type="caution">
    <text evidence="10">The sequence shown here is derived from an EMBL/GenBank/DDBJ whole genome shotgun (WGS) entry which is preliminary data.</text>
</comment>
<sequence length="739" mass="86168">MANSSDMNNKLEEALFLNRKMQTQLLNMREKLEKLLSNVKDHYKINDLILKEGIVRRRQKGIGIKGAYLKGGTFYLKGNMFFKDINCRNCPNNPDYERRKLENEMFPMDLNLKSRHVWSTTDKQGVILGIKEQIIDYLTKSPKRRGEENKELDSEKLAKLLNMVPKDFCIDWDHLSSHTLQHRHSAKTCEAIWNLFLHPTLKRTAWTEKENQKLLEAAKKYNFQNWQAIANEVGHRSDFQCFVQYKNYVWQMSPDFSTKWSKEDDKLLLEVIAKNNVNGIINWSIVNAYFPHKAKNTLHSRYNHTLNPEIRVGVPFTPEEDLLLIAAVKEYGKKFNCIPRTLFPNRSLIQLRTHYNNVLCKRHNHHPWSLEDDIKLMEFVTANGTKSWMECEKSLDGKHSRISCRTRFLTIRRYLEKNPDASIEDIPRKKVSSKHAINIENWKEKVEELAAPEGLKLNNETEQKTTKSERTKKLKAEKIKRTKKEKPKQETNPTNEEILTNEHITPQPDEVVMIQPITEGLETKTDNTHTLKLKTRKSETENNKPLLTLKTNSLENYNFFKYAYNFKMNKHPCDNVQLNNEDMAITMSALDPQIPLPIEKSSFDSNIPDHVKLNIANLTPQPSFHENLERLPPSWSTTMGFRALCIHTAGISTNLPAEHFVDETNNFITKFRERLRTVFYSTALLSRLNPGMVGINTAETQTKAVKRKRSYAKKDNEKITNKKIKCIETIENIKTELET</sequence>
<feature type="domain" description="HTH myb-type" evidence="9">
    <location>
        <begin position="307"/>
        <end position="363"/>
    </location>
</feature>
<evidence type="ECO:0000256" key="4">
    <source>
        <dbReference type="ARBA" id="ARBA00023163"/>
    </source>
</evidence>
<dbReference type="GO" id="GO:0000978">
    <property type="term" value="F:RNA polymerase II cis-regulatory region sequence-specific DNA binding"/>
    <property type="evidence" value="ECO:0007669"/>
    <property type="project" value="TreeGrafter"/>
</dbReference>
<dbReference type="OrthoDB" id="2143914at2759"/>
<dbReference type="InterPro" id="IPR001005">
    <property type="entry name" value="SANT/Myb"/>
</dbReference>
<keyword evidence="11" id="KW-1185">Reference proteome</keyword>
<evidence type="ECO:0000259" key="8">
    <source>
        <dbReference type="PROSITE" id="PS51293"/>
    </source>
</evidence>
<dbReference type="PROSITE" id="PS51294">
    <property type="entry name" value="HTH_MYB"/>
    <property type="match status" value="2"/>
</dbReference>
<keyword evidence="5" id="KW-0539">Nucleus</keyword>
<gene>
    <name evidence="10" type="ORF">FF38_12998</name>
</gene>
<evidence type="ECO:0000313" key="11">
    <source>
        <dbReference type="Proteomes" id="UP000037069"/>
    </source>
</evidence>
<feature type="region of interest" description="Disordered" evidence="6">
    <location>
        <begin position="457"/>
        <end position="501"/>
    </location>
</feature>
<dbReference type="CDD" id="cd00167">
    <property type="entry name" value="SANT"/>
    <property type="match status" value="3"/>
</dbReference>
<evidence type="ECO:0000259" key="7">
    <source>
        <dbReference type="PROSITE" id="PS50090"/>
    </source>
</evidence>
<keyword evidence="4" id="KW-0804">Transcription</keyword>
<dbReference type="AlphaFoldDB" id="A0A0L0C3D9"/>
<dbReference type="InterPro" id="IPR017930">
    <property type="entry name" value="Myb_dom"/>
</dbReference>
<comment type="subcellular location">
    <subcellularLocation>
        <location evidence="1">Nucleus</location>
    </subcellularLocation>
</comment>
<dbReference type="GO" id="GO:0019185">
    <property type="term" value="C:snRNA-activating protein complex"/>
    <property type="evidence" value="ECO:0007669"/>
    <property type="project" value="TreeGrafter"/>
</dbReference>
<feature type="domain" description="Myb-like" evidence="7">
    <location>
        <begin position="259"/>
        <end position="306"/>
    </location>
</feature>
<dbReference type="InterPro" id="IPR009057">
    <property type="entry name" value="Homeodomain-like_sf"/>
</dbReference>
<evidence type="ECO:0000259" key="9">
    <source>
        <dbReference type="PROSITE" id="PS51294"/>
    </source>
</evidence>
<evidence type="ECO:0000256" key="5">
    <source>
        <dbReference type="ARBA" id="ARBA00023242"/>
    </source>
</evidence>
<feature type="domain" description="Myb-like" evidence="7">
    <location>
        <begin position="367"/>
        <end position="412"/>
    </location>
</feature>
<dbReference type="Pfam" id="PF13921">
    <property type="entry name" value="Myb_DNA-bind_6"/>
    <property type="match status" value="2"/>
</dbReference>
<dbReference type="GO" id="GO:0042796">
    <property type="term" value="P:snRNA transcription by RNA polymerase III"/>
    <property type="evidence" value="ECO:0007669"/>
    <property type="project" value="TreeGrafter"/>
</dbReference>
<organism evidence="10 11">
    <name type="scientific">Lucilia cuprina</name>
    <name type="common">Green bottle fly</name>
    <name type="synonym">Australian sheep blowfly</name>
    <dbReference type="NCBI Taxonomy" id="7375"/>
    <lineage>
        <taxon>Eukaryota</taxon>
        <taxon>Metazoa</taxon>
        <taxon>Ecdysozoa</taxon>
        <taxon>Arthropoda</taxon>
        <taxon>Hexapoda</taxon>
        <taxon>Insecta</taxon>
        <taxon>Pterygota</taxon>
        <taxon>Neoptera</taxon>
        <taxon>Endopterygota</taxon>
        <taxon>Diptera</taxon>
        <taxon>Brachycera</taxon>
        <taxon>Muscomorpha</taxon>
        <taxon>Oestroidea</taxon>
        <taxon>Calliphoridae</taxon>
        <taxon>Luciliinae</taxon>
        <taxon>Lucilia</taxon>
    </lineage>
</organism>
<evidence type="ECO:0008006" key="12">
    <source>
        <dbReference type="Google" id="ProtNLM"/>
    </source>
</evidence>
<dbReference type="Proteomes" id="UP000037069">
    <property type="component" value="Unassembled WGS sequence"/>
</dbReference>
<evidence type="ECO:0000256" key="1">
    <source>
        <dbReference type="ARBA" id="ARBA00004123"/>
    </source>
</evidence>
<dbReference type="GO" id="GO:0042795">
    <property type="term" value="P:snRNA transcription by RNA polymerase II"/>
    <property type="evidence" value="ECO:0007669"/>
    <property type="project" value="TreeGrafter"/>
</dbReference>
<evidence type="ECO:0000256" key="2">
    <source>
        <dbReference type="ARBA" id="ARBA00023015"/>
    </source>
</evidence>
<dbReference type="GO" id="GO:0001006">
    <property type="term" value="F:RNA polymerase III type 3 promoter sequence-specific DNA binding"/>
    <property type="evidence" value="ECO:0007669"/>
    <property type="project" value="TreeGrafter"/>
</dbReference>
<dbReference type="EMBL" id="JRES01000953">
    <property type="protein sequence ID" value="KNC26848.1"/>
    <property type="molecule type" value="Genomic_DNA"/>
</dbReference>
<dbReference type="Gene3D" id="1.10.10.60">
    <property type="entry name" value="Homeodomain-like"/>
    <property type="match status" value="4"/>
</dbReference>
<keyword evidence="3" id="KW-0238">DNA-binding</keyword>
<dbReference type="PROSITE" id="PS50090">
    <property type="entry name" value="MYB_LIKE"/>
    <property type="match status" value="4"/>
</dbReference>
<evidence type="ECO:0000256" key="6">
    <source>
        <dbReference type="SAM" id="MobiDB-lite"/>
    </source>
</evidence>
<protein>
    <recommendedName>
        <fullName evidence="12">snRNA-activating protein complex subunit 4</fullName>
    </recommendedName>
</protein>
<dbReference type="GO" id="GO:0005634">
    <property type="term" value="C:nucleus"/>
    <property type="evidence" value="ECO:0007669"/>
    <property type="project" value="UniProtKB-SubCell"/>
</dbReference>
<dbReference type="OMA" id="DGRSCPN"/>
<feature type="compositionally biased region" description="Basic and acidic residues" evidence="6">
    <location>
        <begin position="459"/>
        <end position="479"/>
    </location>
</feature>
<dbReference type="Pfam" id="PF00249">
    <property type="entry name" value="Myb_DNA-binding"/>
    <property type="match status" value="1"/>
</dbReference>
<evidence type="ECO:0000256" key="3">
    <source>
        <dbReference type="ARBA" id="ARBA00023125"/>
    </source>
</evidence>
<feature type="domain" description="HTH myb-type" evidence="9">
    <location>
        <begin position="198"/>
        <end position="253"/>
    </location>
</feature>
<dbReference type="PROSITE" id="PS51293">
    <property type="entry name" value="SANT"/>
    <property type="match status" value="1"/>
</dbReference>
<dbReference type="PANTHER" id="PTHR46621">
    <property type="entry name" value="SNRNA-ACTIVATING PROTEIN COMPLEX SUBUNIT 4"/>
    <property type="match status" value="1"/>
</dbReference>
<dbReference type="SMART" id="SM00717">
    <property type="entry name" value="SANT"/>
    <property type="match status" value="5"/>
</dbReference>
<feature type="domain" description="SANT" evidence="8">
    <location>
        <begin position="201"/>
        <end position="255"/>
    </location>
</feature>
<reference evidence="10 11" key="1">
    <citation type="journal article" date="2015" name="Nat. Commun.">
        <title>Lucilia cuprina genome unlocks parasitic fly biology to underpin future interventions.</title>
        <authorList>
            <person name="Anstead C.A."/>
            <person name="Korhonen P.K."/>
            <person name="Young N.D."/>
            <person name="Hall R.S."/>
            <person name="Jex A.R."/>
            <person name="Murali S.C."/>
            <person name="Hughes D.S."/>
            <person name="Lee S.F."/>
            <person name="Perry T."/>
            <person name="Stroehlein A.J."/>
            <person name="Ansell B.R."/>
            <person name="Breugelmans B."/>
            <person name="Hofmann A."/>
            <person name="Qu J."/>
            <person name="Dugan S."/>
            <person name="Lee S.L."/>
            <person name="Chao H."/>
            <person name="Dinh H."/>
            <person name="Han Y."/>
            <person name="Doddapaneni H.V."/>
            <person name="Worley K.C."/>
            <person name="Muzny D.M."/>
            <person name="Ioannidis P."/>
            <person name="Waterhouse R.M."/>
            <person name="Zdobnov E.M."/>
            <person name="James P.J."/>
            <person name="Bagnall N.H."/>
            <person name="Kotze A.C."/>
            <person name="Gibbs R.A."/>
            <person name="Richards S."/>
            <person name="Batterham P."/>
            <person name="Gasser R.B."/>
        </authorList>
    </citation>
    <scope>NUCLEOTIDE SEQUENCE [LARGE SCALE GENOMIC DNA]</scope>
    <source>
        <strain evidence="10 11">LS</strain>
        <tissue evidence="10">Full body</tissue>
    </source>
</reference>
<dbReference type="InterPro" id="IPR017884">
    <property type="entry name" value="SANT_dom"/>
</dbReference>
<evidence type="ECO:0000313" key="10">
    <source>
        <dbReference type="EMBL" id="KNC26848.1"/>
    </source>
</evidence>
<dbReference type="SUPFAM" id="SSF46689">
    <property type="entry name" value="Homeodomain-like"/>
    <property type="match status" value="3"/>
</dbReference>
<name>A0A0L0C3D9_LUCCU</name>
<dbReference type="PANTHER" id="PTHR46621:SF1">
    <property type="entry name" value="SNRNA-ACTIVATING PROTEIN COMPLEX SUBUNIT 4"/>
    <property type="match status" value="1"/>
</dbReference>
<feature type="domain" description="Myb-like" evidence="7">
    <location>
        <begin position="315"/>
        <end position="359"/>
    </location>
</feature>
<keyword evidence="2" id="KW-0805">Transcription regulation</keyword>